<protein>
    <submittedName>
        <fullName evidence="8">Similar to cell division cycle protein cdc16</fullName>
    </submittedName>
</protein>
<keyword evidence="4" id="KW-0833">Ubl conjugation pathway</keyword>
<evidence type="ECO:0000256" key="1">
    <source>
        <dbReference type="ARBA" id="ARBA00022618"/>
    </source>
</evidence>
<sequence>MSDILRAREDLRLGRFESAAYNAERLLAGEPENPAAVEVLAQALLSAGEARRALHRLERYRTRLPLEETVFIRLIEARCLAELRLYEDQVAIFEERGLPSTTGERDAARGNANPLIAAYYVLVGDAYEALENPQKASECYIAALQADESCVEALERLFYSNAVVASVPLGALPPSTSSGAQHKALSVDQIALQALWPFETPFPKDSSPSKVYLMLANDLRFDDWRKRWSLVPCFFLTMVATRFWRLGFCQEAYRLVSFLVAERKELELKRSFPLFVALLAHHQDLITLFRYAHQLVQEFPRAAESWYAVGMYYFASGKYDASRAYFQKATLLNSNLAYVWVAYGHAFAAVDDSEQALAAYRTAMRLRPNDPTPLLHVGMEFARQNHLAIARNFFERAAAAAAVVVAPVLTSSADSDADEDALANGIERSRPWNELGVLCYRDGEYAEAVAYFQKAARPLQAYKKAWSMRLGLDQRYRISDGGGGFAPEKQAEAAVQRPVLQQSGIENSQSTSSDTNAPSATSVWCDPTSTFYGCQEARSLLATICSNLGHALIRLQAIDLAAEALEEALLVGHAVRLAPGCAGSDALARADTLSALGYVEHVRGSVQRAAQLYHEAARELALAGINGSTLLLDALLERAVDELAMQSISEIATTE</sequence>
<dbReference type="Gene3D" id="1.25.40.10">
    <property type="entry name" value="Tetratricopeptide repeat domain"/>
    <property type="match status" value="1"/>
</dbReference>
<dbReference type="GO" id="GO:0031145">
    <property type="term" value="P:anaphase-promoting complex-dependent catabolic process"/>
    <property type="evidence" value="ECO:0007669"/>
    <property type="project" value="TreeGrafter"/>
</dbReference>
<dbReference type="Pfam" id="PF07719">
    <property type="entry name" value="TPR_2"/>
    <property type="match status" value="2"/>
</dbReference>
<dbReference type="InterPro" id="IPR013105">
    <property type="entry name" value="TPR_2"/>
</dbReference>
<dbReference type="GeneID" id="16993033"/>
<evidence type="ECO:0000256" key="2">
    <source>
        <dbReference type="ARBA" id="ARBA00022737"/>
    </source>
</evidence>
<reference evidence="8 9" key="1">
    <citation type="journal article" date="2004" name="Nature">
        <title>Genome sequence of the ultrasmall unicellular red alga Cyanidioschyzon merolae 10D.</title>
        <authorList>
            <person name="Matsuzaki M."/>
            <person name="Misumi O."/>
            <person name="Shin-i T."/>
            <person name="Maruyama S."/>
            <person name="Takahara M."/>
            <person name="Miyagishima S."/>
            <person name="Mori T."/>
            <person name="Nishida K."/>
            <person name="Yagisawa F."/>
            <person name="Nishida K."/>
            <person name="Yoshida Y."/>
            <person name="Nishimura Y."/>
            <person name="Nakao S."/>
            <person name="Kobayashi T."/>
            <person name="Momoyama Y."/>
            <person name="Higashiyama T."/>
            <person name="Minoda A."/>
            <person name="Sano M."/>
            <person name="Nomoto H."/>
            <person name="Oishi K."/>
            <person name="Hayashi H."/>
            <person name="Ohta F."/>
            <person name="Nishizaka S."/>
            <person name="Haga S."/>
            <person name="Miura S."/>
            <person name="Morishita T."/>
            <person name="Kabeya Y."/>
            <person name="Terasawa K."/>
            <person name="Suzuki Y."/>
            <person name="Ishii Y."/>
            <person name="Asakawa S."/>
            <person name="Takano H."/>
            <person name="Ohta N."/>
            <person name="Kuroiwa H."/>
            <person name="Tanaka K."/>
            <person name="Shimizu N."/>
            <person name="Sugano S."/>
            <person name="Sato N."/>
            <person name="Nozaki H."/>
            <person name="Ogasawara N."/>
            <person name="Kohara Y."/>
            <person name="Kuroiwa T."/>
        </authorList>
    </citation>
    <scope>NUCLEOTIDE SEQUENCE [LARGE SCALE GENOMIC DNA]</scope>
    <source>
        <strain evidence="8 9">10D</strain>
    </source>
</reference>
<dbReference type="GO" id="GO:0005680">
    <property type="term" value="C:anaphase-promoting complex"/>
    <property type="evidence" value="ECO:0007669"/>
    <property type="project" value="TreeGrafter"/>
</dbReference>
<dbReference type="Gramene" id="CMF102CT">
    <property type="protein sequence ID" value="CMF102CT"/>
    <property type="gene ID" value="CMF102C"/>
</dbReference>
<evidence type="ECO:0000256" key="4">
    <source>
        <dbReference type="ARBA" id="ARBA00022786"/>
    </source>
</evidence>
<dbReference type="PANTHER" id="PTHR12558:SF9">
    <property type="entry name" value="CELL DIVISION CYCLE PROTEIN 16 HOMOLOG"/>
    <property type="match status" value="1"/>
</dbReference>
<keyword evidence="9" id="KW-1185">Reference proteome</keyword>
<dbReference type="eggNOG" id="KOG1173">
    <property type="taxonomic scope" value="Eukaryota"/>
</dbReference>
<evidence type="ECO:0000256" key="6">
    <source>
        <dbReference type="ARBA" id="ARBA00023306"/>
    </source>
</evidence>
<dbReference type="RefSeq" id="XP_005535762.1">
    <property type="nucleotide sequence ID" value="XM_005535705.1"/>
</dbReference>
<dbReference type="Proteomes" id="UP000007014">
    <property type="component" value="Chromosome 6"/>
</dbReference>
<dbReference type="AlphaFoldDB" id="M1UPU0"/>
<evidence type="ECO:0000256" key="7">
    <source>
        <dbReference type="PROSITE-ProRule" id="PRU00339"/>
    </source>
</evidence>
<gene>
    <name evidence="8" type="ORF">CYME_CMF102C</name>
</gene>
<dbReference type="HOGENOM" id="CLU_418802_0_0_1"/>
<keyword evidence="5 7" id="KW-0802">TPR repeat</keyword>
<accession>M1UPU0</accession>
<dbReference type="GO" id="GO:0016567">
    <property type="term" value="P:protein ubiquitination"/>
    <property type="evidence" value="ECO:0007669"/>
    <property type="project" value="TreeGrafter"/>
</dbReference>
<dbReference type="GO" id="GO:0051301">
    <property type="term" value="P:cell division"/>
    <property type="evidence" value="ECO:0007669"/>
    <property type="project" value="UniProtKB-KW"/>
</dbReference>
<keyword evidence="2" id="KW-0677">Repeat</keyword>
<reference evidence="8 9" key="2">
    <citation type="journal article" date="2007" name="BMC Biol.">
        <title>A 100%-complete sequence reveals unusually simple genomic features in the hot-spring red alga Cyanidioschyzon merolae.</title>
        <authorList>
            <person name="Nozaki H."/>
            <person name="Takano H."/>
            <person name="Misumi O."/>
            <person name="Terasawa K."/>
            <person name="Matsuzaki M."/>
            <person name="Maruyama S."/>
            <person name="Nishida K."/>
            <person name="Yagisawa F."/>
            <person name="Yoshida Y."/>
            <person name="Fujiwara T."/>
            <person name="Takio S."/>
            <person name="Tamura K."/>
            <person name="Chung S.J."/>
            <person name="Nakamura S."/>
            <person name="Kuroiwa H."/>
            <person name="Tanaka K."/>
            <person name="Sato N."/>
            <person name="Kuroiwa T."/>
        </authorList>
    </citation>
    <scope>NUCLEOTIDE SEQUENCE [LARGE SCALE GENOMIC DNA]</scope>
    <source>
        <strain evidence="8 9">10D</strain>
    </source>
</reference>
<dbReference type="PANTHER" id="PTHR12558">
    <property type="entry name" value="CELL DIVISION CYCLE 16,23,27"/>
    <property type="match status" value="1"/>
</dbReference>
<evidence type="ECO:0000313" key="9">
    <source>
        <dbReference type="Proteomes" id="UP000007014"/>
    </source>
</evidence>
<dbReference type="Pfam" id="PF13181">
    <property type="entry name" value="TPR_8"/>
    <property type="match status" value="2"/>
</dbReference>
<evidence type="ECO:0000256" key="5">
    <source>
        <dbReference type="ARBA" id="ARBA00022803"/>
    </source>
</evidence>
<feature type="repeat" description="TPR" evidence="7">
    <location>
        <begin position="337"/>
        <end position="370"/>
    </location>
</feature>
<dbReference type="SMART" id="SM00028">
    <property type="entry name" value="TPR"/>
    <property type="match status" value="5"/>
</dbReference>
<dbReference type="Pfam" id="PF12895">
    <property type="entry name" value="ANAPC3"/>
    <property type="match status" value="1"/>
</dbReference>
<evidence type="ECO:0000256" key="3">
    <source>
        <dbReference type="ARBA" id="ARBA00022776"/>
    </source>
</evidence>
<dbReference type="PROSITE" id="PS50005">
    <property type="entry name" value="TPR"/>
    <property type="match status" value="2"/>
</dbReference>
<proteinExistence type="predicted"/>
<dbReference type="SUPFAM" id="SSF48452">
    <property type="entry name" value="TPR-like"/>
    <property type="match status" value="2"/>
</dbReference>
<dbReference type="InterPro" id="IPR019734">
    <property type="entry name" value="TPR_rpt"/>
</dbReference>
<dbReference type="GO" id="GO:0045842">
    <property type="term" value="P:positive regulation of mitotic metaphase/anaphase transition"/>
    <property type="evidence" value="ECO:0007669"/>
    <property type="project" value="TreeGrafter"/>
</dbReference>
<dbReference type="OMA" id="KSAPCKY"/>
<feature type="repeat" description="TPR" evidence="7">
    <location>
        <begin position="303"/>
        <end position="336"/>
    </location>
</feature>
<dbReference type="OrthoDB" id="10006270at2759"/>
<dbReference type="STRING" id="280699.M1UPU0"/>
<dbReference type="GO" id="GO:0005737">
    <property type="term" value="C:cytoplasm"/>
    <property type="evidence" value="ECO:0007669"/>
    <property type="project" value="TreeGrafter"/>
</dbReference>
<organism evidence="8 9">
    <name type="scientific">Cyanidioschyzon merolae (strain NIES-3377 / 10D)</name>
    <name type="common">Unicellular red alga</name>
    <dbReference type="NCBI Taxonomy" id="280699"/>
    <lineage>
        <taxon>Eukaryota</taxon>
        <taxon>Rhodophyta</taxon>
        <taxon>Bangiophyceae</taxon>
        <taxon>Cyanidiales</taxon>
        <taxon>Cyanidiaceae</taxon>
        <taxon>Cyanidioschyzon</taxon>
    </lineage>
</organism>
<name>M1UPU0_CYAM1</name>
<keyword evidence="1 8" id="KW-0132">Cell division</keyword>
<dbReference type="EMBL" id="AP006488">
    <property type="protein sequence ID" value="BAM79476.1"/>
    <property type="molecule type" value="Genomic_DNA"/>
</dbReference>
<keyword evidence="3" id="KW-0498">Mitosis</keyword>
<evidence type="ECO:0000313" key="8">
    <source>
        <dbReference type="EMBL" id="BAM79476.1"/>
    </source>
</evidence>
<dbReference type="KEGG" id="cme:CYME_CMF102C"/>
<dbReference type="InterPro" id="IPR011990">
    <property type="entry name" value="TPR-like_helical_dom_sf"/>
</dbReference>
<keyword evidence="6" id="KW-0131">Cell cycle</keyword>